<name>A0A351R878_9PROT</name>
<feature type="domain" description="Membrane insertase YidC N-terminal" evidence="15">
    <location>
        <begin position="70"/>
        <end position="339"/>
    </location>
</feature>
<dbReference type="NCBIfam" id="NF002352">
    <property type="entry name" value="PRK01318.1-3"/>
    <property type="match status" value="1"/>
</dbReference>
<evidence type="ECO:0000256" key="11">
    <source>
        <dbReference type="ARBA" id="ARBA00033245"/>
    </source>
</evidence>
<dbReference type="NCBIfam" id="TIGR03592">
    <property type="entry name" value="yidC_oxa1_cterm"/>
    <property type="match status" value="1"/>
</dbReference>
<dbReference type="EMBL" id="DNAA01000020">
    <property type="protein sequence ID" value="HBA08249.1"/>
    <property type="molecule type" value="Genomic_DNA"/>
</dbReference>
<dbReference type="PRINTS" id="PR00701">
    <property type="entry name" value="60KDINNERMP"/>
</dbReference>
<dbReference type="InterPro" id="IPR028055">
    <property type="entry name" value="YidC/Oxa/ALB_C"/>
</dbReference>
<dbReference type="Pfam" id="PF14849">
    <property type="entry name" value="YidC_periplas"/>
    <property type="match status" value="1"/>
</dbReference>
<evidence type="ECO:0000256" key="4">
    <source>
        <dbReference type="ARBA" id="ARBA00022448"/>
    </source>
</evidence>
<dbReference type="GO" id="GO:0015031">
    <property type="term" value="P:protein transport"/>
    <property type="evidence" value="ECO:0007669"/>
    <property type="project" value="UniProtKB-KW"/>
</dbReference>
<dbReference type="Pfam" id="PF02096">
    <property type="entry name" value="60KD_IMP"/>
    <property type="match status" value="1"/>
</dbReference>
<keyword evidence="8 13" id="KW-1133">Transmembrane helix</keyword>
<dbReference type="GO" id="GO:0051205">
    <property type="term" value="P:protein insertion into membrane"/>
    <property type="evidence" value="ECO:0007669"/>
    <property type="project" value="TreeGrafter"/>
</dbReference>
<dbReference type="CDD" id="cd20070">
    <property type="entry name" value="5TM_YidC_Alb3"/>
    <property type="match status" value="1"/>
</dbReference>
<dbReference type="GO" id="GO:0032977">
    <property type="term" value="F:membrane insertase activity"/>
    <property type="evidence" value="ECO:0007669"/>
    <property type="project" value="InterPro"/>
</dbReference>
<organism evidence="16 17">
    <name type="scientific">Methylotenera mobilis</name>
    <dbReference type="NCBI Taxonomy" id="359408"/>
    <lineage>
        <taxon>Bacteria</taxon>
        <taxon>Pseudomonadati</taxon>
        <taxon>Pseudomonadota</taxon>
        <taxon>Betaproteobacteria</taxon>
        <taxon>Nitrosomonadales</taxon>
        <taxon>Methylophilaceae</taxon>
        <taxon>Methylotenera</taxon>
    </lineage>
</organism>
<dbReference type="HAMAP" id="MF_01810">
    <property type="entry name" value="YidC_type1"/>
    <property type="match status" value="1"/>
</dbReference>
<evidence type="ECO:0000256" key="6">
    <source>
        <dbReference type="ARBA" id="ARBA00022692"/>
    </source>
</evidence>
<comment type="function">
    <text evidence="13">Required for the insertion and/or proper folding and/or complex formation of integral membrane proteins into the membrane. Involved in integration of membrane proteins that insert both dependently and independently of the Sec translocase complex, as well as at least some lipoproteins. Aids folding of multispanning membrane proteins.</text>
</comment>
<dbReference type="InterPro" id="IPR028053">
    <property type="entry name" value="Membr_insert_YidC_N"/>
</dbReference>
<dbReference type="PANTHER" id="PTHR12428">
    <property type="entry name" value="OXA1"/>
    <property type="match status" value="1"/>
</dbReference>
<dbReference type="STRING" id="1132855.GCA_000384255_00216"/>
<feature type="transmembrane region" description="Helical" evidence="13">
    <location>
        <begin position="419"/>
        <end position="440"/>
    </location>
</feature>
<evidence type="ECO:0000256" key="12">
    <source>
        <dbReference type="ARBA" id="ARBA00033342"/>
    </source>
</evidence>
<dbReference type="InterPro" id="IPR047196">
    <property type="entry name" value="YidC_ALB_C"/>
</dbReference>
<evidence type="ECO:0000313" key="16">
    <source>
        <dbReference type="EMBL" id="HBA08249.1"/>
    </source>
</evidence>
<reference evidence="16 17" key="1">
    <citation type="journal article" date="2018" name="Nat. Biotechnol.">
        <title>A standardized bacterial taxonomy based on genome phylogeny substantially revises the tree of life.</title>
        <authorList>
            <person name="Parks D.H."/>
            <person name="Chuvochina M."/>
            <person name="Waite D.W."/>
            <person name="Rinke C."/>
            <person name="Skarshewski A."/>
            <person name="Chaumeil P.A."/>
            <person name="Hugenholtz P."/>
        </authorList>
    </citation>
    <scope>NUCLEOTIDE SEQUENCE [LARGE SCALE GENOMIC DNA]</scope>
    <source>
        <strain evidence="16">UBA9958</strain>
    </source>
</reference>
<keyword evidence="5 13" id="KW-1003">Cell membrane</keyword>
<dbReference type="PANTHER" id="PTHR12428:SF65">
    <property type="entry name" value="CYTOCHROME C OXIDASE ASSEMBLY PROTEIN COX18, MITOCHONDRIAL"/>
    <property type="match status" value="1"/>
</dbReference>
<dbReference type="AlphaFoldDB" id="A0A351R878"/>
<comment type="subcellular location">
    <subcellularLocation>
        <location evidence="1">Cell inner membrane</location>
        <topology evidence="1">Multi-pass membrane protein</topology>
    </subcellularLocation>
    <subcellularLocation>
        <location evidence="13">Cell membrane</location>
        <topology evidence="13">Multi-pass membrane protein</topology>
    </subcellularLocation>
</comment>
<dbReference type="Proteomes" id="UP000264313">
    <property type="component" value="Unassembled WGS sequence"/>
</dbReference>
<evidence type="ECO:0000256" key="2">
    <source>
        <dbReference type="ARBA" id="ARBA00010527"/>
    </source>
</evidence>
<proteinExistence type="inferred from homology"/>
<sequence length="549" mass="61721">MDTRRLVLFVIFSMSILMLWDAWQTKNAPVTSTPVATVSSVPNADTTAAATNPIDTPVDTGYALRSGQNVLVTTDLYKVNISTVGGDLRKLELRKHRANDDQTNYLLLDDSAKPMLYVAQSGLIGQDLPTHNSVFTSEAASYQMQDGQDKLEVRLSAISNGVTVYKVYTFHRNRYEIDVNYEIKNDSSVAITPVVYYQIVHDSESNQGSALMPTFTGGTYYTETTKFKKLAFKDMEKEPLNIATNDGWVGILQHYFVSAWIPKDGLARKFYTEKLSDNIFRIGTKSTLSAIPPGATLAVPARFYTGPQTKEDLIAAAPGLEYSVDYGWLTVIASPLFWLLSKIHSVVQNWGVAIILLTIFIKAAFFKLSASGYRSMAQMRELAPRLQSMKEKFGDDRQKMQIAMMDLYKKEKINPMGGCFPILIQVPVFIALYWVLLGSVELRHAPFFGWIQDLSAIDPFYILPILMGATMIIQTKLNPKPTDPMQAKIMTWMPVVFSVFFFFFPAGLVLYWLVNNVLSIAQQWYVNKMIHAETVAKKQGHVKKSGEHH</sequence>
<accession>A0A351R878</accession>
<evidence type="ECO:0000256" key="5">
    <source>
        <dbReference type="ARBA" id="ARBA00022475"/>
    </source>
</evidence>
<feature type="transmembrane region" description="Helical" evidence="13">
    <location>
        <begin position="350"/>
        <end position="370"/>
    </location>
</feature>
<dbReference type="CDD" id="cd19961">
    <property type="entry name" value="EcYidC-like_peri"/>
    <property type="match status" value="1"/>
</dbReference>
<dbReference type="Gene3D" id="2.70.98.90">
    <property type="match status" value="1"/>
</dbReference>
<keyword evidence="9 13" id="KW-0472">Membrane</keyword>
<dbReference type="NCBIfam" id="TIGR03593">
    <property type="entry name" value="yidC_nterm"/>
    <property type="match status" value="1"/>
</dbReference>
<feature type="transmembrane region" description="Helical" evidence="13">
    <location>
        <begin position="460"/>
        <end position="477"/>
    </location>
</feature>
<dbReference type="PRINTS" id="PR01900">
    <property type="entry name" value="YIDCPROTEIN"/>
</dbReference>
<dbReference type="GO" id="GO:0005886">
    <property type="term" value="C:plasma membrane"/>
    <property type="evidence" value="ECO:0007669"/>
    <property type="project" value="UniProtKB-SubCell"/>
</dbReference>
<protein>
    <recommendedName>
        <fullName evidence="3 13">Membrane protein insertase YidC</fullName>
    </recommendedName>
    <alternativeName>
        <fullName evidence="12 13">Foldase YidC</fullName>
    </alternativeName>
    <alternativeName>
        <fullName evidence="11 13">Membrane integrase YidC</fullName>
    </alternativeName>
    <alternativeName>
        <fullName evidence="13">Membrane protein YidC</fullName>
    </alternativeName>
</protein>
<evidence type="ECO:0000259" key="15">
    <source>
        <dbReference type="Pfam" id="PF14849"/>
    </source>
</evidence>
<comment type="similarity">
    <text evidence="2 13">Belongs to the OXA1/ALB3/YidC family. Type 1 subfamily.</text>
</comment>
<keyword evidence="4 13" id="KW-0813">Transport</keyword>
<evidence type="ECO:0000256" key="9">
    <source>
        <dbReference type="ARBA" id="ARBA00023136"/>
    </source>
</evidence>
<comment type="caution">
    <text evidence="16">The sequence shown here is derived from an EMBL/GenBank/DDBJ whole genome shotgun (WGS) entry which is preliminary data.</text>
</comment>
<evidence type="ECO:0000256" key="1">
    <source>
        <dbReference type="ARBA" id="ARBA00004429"/>
    </source>
</evidence>
<gene>
    <name evidence="13" type="primary">yidC</name>
    <name evidence="16" type="ORF">DCW48_00745</name>
</gene>
<dbReference type="InterPro" id="IPR019998">
    <property type="entry name" value="Membr_insert_YidC"/>
</dbReference>
<evidence type="ECO:0000256" key="13">
    <source>
        <dbReference type="HAMAP-Rule" id="MF_01810"/>
    </source>
</evidence>
<evidence type="ECO:0000256" key="8">
    <source>
        <dbReference type="ARBA" id="ARBA00022989"/>
    </source>
</evidence>
<keyword evidence="6 13" id="KW-0812">Transmembrane</keyword>
<evidence type="ECO:0000256" key="3">
    <source>
        <dbReference type="ARBA" id="ARBA00015325"/>
    </source>
</evidence>
<dbReference type="InterPro" id="IPR038221">
    <property type="entry name" value="YidC_periplasmic_sf"/>
</dbReference>
<evidence type="ECO:0000256" key="10">
    <source>
        <dbReference type="ARBA" id="ARBA00023186"/>
    </source>
</evidence>
<comment type="subunit">
    <text evidence="13">Interacts with the Sec translocase complex via SecD. Specifically interacts with transmembrane segments of nascent integral membrane proteins during membrane integration.</text>
</comment>
<evidence type="ECO:0000313" key="17">
    <source>
        <dbReference type="Proteomes" id="UP000264313"/>
    </source>
</evidence>
<feature type="transmembrane region" description="Helical" evidence="13">
    <location>
        <begin position="489"/>
        <end position="514"/>
    </location>
</feature>
<evidence type="ECO:0000259" key="14">
    <source>
        <dbReference type="Pfam" id="PF02096"/>
    </source>
</evidence>
<feature type="domain" description="Membrane insertase YidC/Oxa/ALB C-terminal" evidence="14">
    <location>
        <begin position="350"/>
        <end position="528"/>
    </location>
</feature>
<evidence type="ECO:0000256" key="7">
    <source>
        <dbReference type="ARBA" id="ARBA00022927"/>
    </source>
</evidence>
<keyword evidence="10 13" id="KW-0143">Chaperone</keyword>
<keyword evidence="7 13" id="KW-0653">Protein transport</keyword>
<dbReference type="InterPro" id="IPR001708">
    <property type="entry name" value="YidC/ALB3/OXA1/COX18"/>
</dbReference>